<evidence type="ECO:0000256" key="1">
    <source>
        <dbReference type="SAM" id="MobiDB-lite"/>
    </source>
</evidence>
<reference evidence="3 4" key="1">
    <citation type="journal article" date="2013" name="Nature">
        <title>Insights into bilaterian evolution from three spiralian genomes.</title>
        <authorList>
            <person name="Simakov O."/>
            <person name="Marletaz F."/>
            <person name="Cho S.J."/>
            <person name="Edsinger-Gonzales E."/>
            <person name="Havlak P."/>
            <person name="Hellsten U."/>
            <person name="Kuo D.H."/>
            <person name="Larsson T."/>
            <person name="Lv J."/>
            <person name="Arendt D."/>
            <person name="Savage R."/>
            <person name="Osoegawa K."/>
            <person name="de Jong P."/>
            <person name="Grimwood J."/>
            <person name="Chapman J.A."/>
            <person name="Shapiro H."/>
            <person name="Aerts A."/>
            <person name="Otillar R.P."/>
            <person name="Terry A.Y."/>
            <person name="Boore J.L."/>
            <person name="Grigoriev I.V."/>
            <person name="Lindberg D.R."/>
            <person name="Seaver E.C."/>
            <person name="Weisblat D.A."/>
            <person name="Putnam N.H."/>
            <person name="Rokhsar D.S."/>
        </authorList>
    </citation>
    <scope>NUCLEOTIDE SEQUENCE [LARGE SCALE GENOMIC DNA]</scope>
</reference>
<keyword evidence="4" id="KW-1185">Reference proteome</keyword>
<gene>
    <name evidence="3" type="ORF">LOTGIDRAFT_233964</name>
</gene>
<dbReference type="InterPro" id="IPR046347">
    <property type="entry name" value="bZIP_sf"/>
</dbReference>
<name>V4A0H8_LOTGI</name>
<dbReference type="InterPro" id="IPR004827">
    <property type="entry name" value="bZIP"/>
</dbReference>
<dbReference type="SUPFAM" id="SSF57959">
    <property type="entry name" value="Leucine zipper domain"/>
    <property type="match status" value="1"/>
</dbReference>
<dbReference type="KEGG" id="lgi:LOTGIDRAFT_233964"/>
<dbReference type="GO" id="GO:0006351">
    <property type="term" value="P:DNA-templated transcription"/>
    <property type="evidence" value="ECO:0007669"/>
    <property type="project" value="InterPro"/>
</dbReference>
<sequence>MQGEEISLVPSGDYLIPKDLNELVDWLDIKEQGQKEFGTKTSGHGFASDKRNVTGNDSATDLLKAIDNGSDILTMDVDYFNPFAEMDPFADASLDSFVDLSEYLMEKSTPTVDLTPLDVTEVTPDTDILKSVDEGSSVTNKRTWEEIVDFVEEKPNPTSPDHDYSTKRPRLTSSLETESPNNQPSTSTRVDKYKVRREKNNIASKRSREIRKNKFSEMEEKAQKFEVENEAMRDRIIVLEALAKEMKATLVARLAGK</sequence>
<dbReference type="PROSITE" id="PS50217">
    <property type="entry name" value="BZIP"/>
    <property type="match status" value="1"/>
</dbReference>
<dbReference type="GO" id="GO:0000981">
    <property type="term" value="F:DNA-binding transcription factor activity, RNA polymerase II-specific"/>
    <property type="evidence" value="ECO:0007669"/>
    <property type="project" value="TreeGrafter"/>
</dbReference>
<dbReference type="SMART" id="SM00338">
    <property type="entry name" value="BRLZ"/>
    <property type="match status" value="1"/>
</dbReference>
<organism evidence="3 4">
    <name type="scientific">Lottia gigantea</name>
    <name type="common">Giant owl limpet</name>
    <dbReference type="NCBI Taxonomy" id="225164"/>
    <lineage>
        <taxon>Eukaryota</taxon>
        <taxon>Metazoa</taxon>
        <taxon>Spiralia</taxon>
        <taxon>Lophotrochozoa</taxon>
        <taxon>Mollusca</taxon>
        <taxon>Gastropoda</taxon>
        <taxon>Patellogastropoda</taxon>
        <taxon>Lottioidea</taxon>
        <taxon>Lottiidae</taxon>
        <taxon>Lottia</taxon>
    </lineage>
</organism>
<evidence type="ECO:0000313" key="3">
    <source>
        <dbReference type="EMBL" id="ESO90172.1"/>
    </source>
</evidence>
<dbReference type="Proteomes" id="UP000030746">
    <property type="component" value="Unassembled WGS sequence"/>
</dbReference>
<accession>V4A0H8</accession>
<dbReference type="OrthoDB" id="10039716at2759"/>
<dbReference type="Gene3D" id="1.20.5.170">
    <property type="match status" value="1"/>
</dbReference>
<dbReference type="RefSeq" id="XP_009059246.1">
    <property type="nucleotide sequence ID" value="XM_009060998.1"/>
</dbReference>
<dbReference type="PANTHER" id="PTHR23334">
    <property type="entry name" value="CCAAT/ENHANCER BINDING PROTEIN"/>
    <property type="match status" value="1"/>
</dbReference>
<protein>
    <recommendedName>
        <fullName evidence="2">BZIP domain-containing protein</fullName>
    </recommendedName>
</protein>
<evidence type="ECO:0000259" key="2">
    <source>
        <dbReference type="PROSITE" id="PS50217"/>
    </source>
</evidence>
<dbReference type="HOGENOM" id="CLU_1082931_0_0_1"/>
<dbReference type="Pfam" id="PF07716">
    <property type="entry name" value="bZIP_2"/>
    <property type="match status" value="1"/>
</dbReference>
<dbReference type="OMA" id="GSNIDPM"/>
<dbReference type="GO" id="GO:0000978">
    <property type="term" value="F:RNA polymerase II cis-regulatory region sequence-specific DNA binding"/>
    <property type="evidence" value="ECO:0007669"/>
    <property type="project" value="TreeGrafter"/>
</dbReference>
<dbReference type="AlphaFoldDB" id="V4A0H8"/>
<feature type="domain" description="BZIP" evidence="2">
    <location>
        <begin position="190"/>
        <end position="253"/>
    </location>
</feature>
<feature type="compositionally biased region" description="Polar residues" evidence="1">
    <location>
        <begin position="171"/>
        <end position="188"/>
    </location>
</feature>
<dbReference type="STRING" id="225164.V4A0H8"/>
<feature type="region of interest" description="Disordered" evidence="1">
    <location>
        <begin position="151"/>
        <end position="191"/>
    </location>
</feature>
<dbReference type="GeneID" id="20249407"/>
<proteinExistence type="predicted"/>
<dbReference type="EMBL" id="KB202481">
    <property type="protein sequence ID" value="ESO90172.1"/>
    <property type="molecule type" value="Genomic_DNA"/>
</dbReference>
<dbReference type="InterPro" id="IPR031106">
    <property type="entry name" value="C/EBP"/>
</dbReference>
<dbReference type="CTD" id="20249407"/>
<feature type="compositionally biased region" description="Basic and acidic residues" evidence="1">
    <location>
        <begin position="151"/>
        <end position="166"/>
    </location>
</feature>
<evidence type="ECO:0000313" key="4">
    <source>
        <dbReference type="Proteomes" id="UP000030746"/>
    </source>
</evidence>
<dbReference type="PANTHER" id="PTHR23334:SF20">
    <property type="entry name" value="BASIC LEUCINE ZIPPER 24"/>
    <property type="match status" value="1"/>
</dbReference>